<feature type="compositionally biased region" description="Basic and acidic residues" evidence="1">
    <location>
        <begin position="76"/>
        <end position="98"/>
    </location>
</feature>
<keyword evidence="3" id="KW-1185">Reference proteome</keyword>
<name>A0AA39IJL1_9BILA</name>
<dbReference type="EMBL" id="JAUCMV010000001">
    <property type="protein sequence ID" value="KAK0424284.1"/>
    <property type="molecule type" value="Genomic_DNA"/>
</dbReference>
<gene>
    <name evidence="2" type="ORF">QR680_008591</name>
</gene>
<accession>A0AA39IJL1</accession>
<reference evidence="2" key="1">
    <citation type="submission" date="2023-06" db="EMBL/GenBank/DDBJ databases">
        <title>Genomic analysis of the entomopathogenic nematode Steinernema hermaphroditum.</title>
        <authorList>
            <person name="Schwarz E.M."/>
            <person name="Heppert J.K."/>
            <person name="Baniya A."/>
            <person name="Schwartz H.T."/>
            <person name="Tan C.-H."/>
            <person name="Antoshechkin I."/>
            <person name="Sternberg P.W."/>
            <person name="Goodrich-Blair H."/>
            <person name="Dillman A.R."/>
        </authorList>
    </citation>
    <scope>NUCLEOTIDE SEQUENCE</scope>
    <source>
        <strain evidence="2">PS9179</strain>
        <tissue evidence="2">Whole animal</tissue>
    </source>
</reference>
<feature type="region of interest" description="Disordered" evidence="1">
    <location>
        <begin position="70"/>
        <end position="100"/>
    </location>
</feature>
<evidence type="ECO:0000313" key="3">
    <source>
        <dbReference type="Proteomes" id="UP001175271"/>
    </source>
</evidence>
<sequence>MRRKRSRQKNKLLAKGIVATAVGRNDEQRLRGGRGAGVAVAAPALREFARVAALRLRIAAATAKKKELTGAAAGEKCLRESRHLSEPARRDSDSSHVRLRERRLRRNPAFRFVRVYVTQRGVKSTDD</sequence>
<comment type="caution">
    <text evidence="2">The sequence shown here is derived from an EMBL/GenBank/DDBJ whole genome shotgun (WGS) entry which is preliminary data.</text>
</comment>
<organism evidence="2 3">
    <name type="scientific">Steinernema hermaphroditum</name>
    <dbReference type="NCBI Taxonomy" id="289476"/>
    <lineage>
        <taxon>Eukaryota</taxon>
        <taxon>Metazoa</taxon>
        <taxon>Ecdysozoa</taxon>
        <taxon>Nematoda</taxon>
        <taxon>Chromadorea</taxon>
        <taxon>Rhabditida</taxon>
        <taxon>Tylenchina</taxon>
        <taxon>Panagrolaimomorpha</taxon>
        <taxon>Strongyloidoidea</taxon>
        <taxon>Steinernematidae</taxon>
        <taxon>Steinernema</taxon>
    </lineage>
</organism>
<proteinExistence type="predicted"/>
<evidence type="ECO:0000313" key="2">
    <source>
        <dbReference type="EMBL" id="KAK0424284.1"/>
    </source>
</evidence>
<evidence type="ECO:0000256" key="1">
    <source>
        <dbReference type="SAM" id="MobiDB-lite"/>
    </source>
</evidence>
<dbReference type="AlphaFoldDB" id="A0AA39IJL1"/>
<protein>
    <submittedName>
        <fullName evidence="2">Uncharacterized protein</fullName>
    </submittedName>
</protein>
<dbReference type="Proteomes" id="UP001175271">
    <property type="component" value="Unassembled WGS sequence"/>
</dbReference>